<keyword evidence="1" id="KW-0812">Transmembrane</keyword>
<feature type="transmembrane region" description="Helical" evidence="1">
    <location>
        <begin position="81"/>
        <end position="99"/>
    </location>
</feature>
<accession>A0A2G9ZKL3</accession>
<gene>
    <name evidence="2" type="ORF">COX22_03275</name>
</gene>
<keyword evidence="1" id="KW-0472">Membrane</keyword>
<reference evidence="2 3" key="1">
    <citation type="submission" date="2017-09" db="EMBL/GenBank/DDBJ databases">
        <title>Depth-based differentiation of microbial function through sediment-hosted aquifers and enrichment of novel symbionts in the deep terrestrial subsurface.</title>
        <authorList>
            <person name="Probst A.J."/>
            <person name="Ladd B."/>
            <person name="Jarett J.K."/>
            <person name="Geller-Mcgrath D.E."/>
            <person name="Sieber C.M."/>
            <person name="Emerson J.B."/>
            <person name="Anantharaman K."/>
            <person name="Thomas B.C."/>
            <person name="Malmstrom R."/>
            <person name="Stieglmeier M."/>
            <person name="Klingl A."/>
            <person name="Woyke T."/>
            <person name="Ryan C.M."/>
            <person name="Banfield J.F."/>
        </authorList>
    </citation>
    <scope>NUCLEOTIDE SEQUENCE [LARGE SCALE GENOMIC DNA]</scope>
    <source>
        <strain evidence="2">CG23_combo_of_CG06-09_8_20_14_all_49_15</strain>
    </source>
</reference>
<evidence type="ECO:0000256" key="1">
    <source>
        <dbReference type="SAM" id="Phobius"/>
    </source>
</evidence>
<dbReference type="AlphaFoldDB" id="A0A2G9ZKL3"/>
<organism evidence="2 3">
    <name type="scientific">Candidatus Falkowbacteria bacterium CG23_combo_of_CG06-09_8_20_14_all_49_15</name>
    <dbReference type="NCBI Taxonomy" id="1974572"/>
    <lineage>
        <taxon>Bacteria</taxon>
        <taxon>Candidatus Falkowiibacteriota</taxon>
    </lineage>
</organism>
<name>A0A2G9ZKL3_9BACT</name>
<dbReference type="EMBL" id="PCSD01000076">
    <property type="protein sequence ID" value="PIP33641.1"/>
    <property type="molecule type" value="Genomic_DNA"/>
</dbReference>
<comment type="caution">
    <text evidence="2">The sequence shown here is derived from an EMBL/GenBank/DDBJ whole genome shotgun (WGS) entry which is preliminary data.</text>
</comment>
<dbReference type="Proteomes" id="UP000230729">
    <property type="component" value="Unassembled WGS sequence"/>
</dbReference>
<keyword evidence="1" id="KW-1133">Transmembrane helix</keyword>
<sequence>MKTRLYVLRSVYLFLFLLTLGMLNSSLTHGKENAIVINAKTTEAVNLNNADNKYGPLPLNPDEYKNFEQRKNPFFDSVAKYLPYVTLFLSIIILVVSVIKKFHQPKSRGSDREKTSYLEQIDWETKVKYD</sequence>
<protein>
    <submittedName>
        <fullName evidence="2">Uncharacterized protein</fullName>
    </submittedName>
</protein>
<proteinExistence type="predicted"/>
<evidence type="ECO:0000313" key="2">
    <source>
        <dbReference type="EMBL" id="PIP33641.1"/>
    </source>
</evidence>
<evidence type="ECO:0000313" key="3">
    <source>
        <dbReference type="Proteomes" id="UP000230729"/>
    </source>
</evidence>